<evidence type="ECO:0000256" key="7">
    <source>
        <dbReference type="RuleBase" id="RU004466"/>
    </source>
</evidence>
<dbReference type="AlphaFoldDB" id="A0A1E4TGJ9"/>
<evidence type="ECO:0000313" key="9">
    <source>
        <dbReference type="Proteomes" id="UP000095023"/>
    </source>
</evidence>
<dbReference type="PANTHER" id="PTHR12001">
    <property type="entry name" value="GERANYLGERANYL PYROPHOSPHATE SYNTHASE"/>
    <property type="match status" value="1"/>
</dbReference>
<dbReference type="SUPFAM" id="SSF48576">
    <property type="entry name" value="Terpenoid synthases"/>
    <property type="match status" value="1"/>
</dbReference>
<keyword evidence="3 7" id="KW-0808">Transferase</keyword>
<dbReference type="GO" id="GO:0006744">
    <property type="term" value="P:ubiquinone biosynthetic process"/>
    <property type="evidence" value="ECO:0007669"/>
    <property type="project" value="EnsemblFungi"/>
</dbReference>
<dbReference type="InterPro" id="IPR033749">
    <property type="entry name" value="Polyprenyl_synt_CS"/>
</dbReference>
<dbReference type="GO" id="GO:0010142">
    <property type="term" value="P:farnesyl diphosphate biosynthetic process, mevalonate pathway"/>
    <property type="evidence" value="ECO:0007669"/>
    <property type="project" value="EnsemblFungi"/>
</dbReference>
<dbReference type="Gene3D" id="1.10.600.10">
    <property type="entry name" value="Farnesyl Diphosphate Synthase"/>
    <property type="match status" value="1"/>
</dbReference>
<evidence type="ECO:0000256" key="5">
    <source>
        <dbReference type="ARBA" id="ARBA00022842"/>
    </source>
</evidence>
<dbReference type="Proteomes" id="UP000095023">
    <property type="component" value="Unassembled WGS sequence"/>
</dbReference>
<dbReference type="CDD" id="cd00685">
    <property type="entry name" value="Trans_IPPS_HT"/>
    <property type="match status" value="1"/>
</dbReference>
<dbReference type="GO" id="GO:0031314">
    <property type="term" value="C:extrinsic component of mitochondrial inner membrane"/>
    <property type="evidence" value="ECO:0007669"/>
    <property type="project" value="EnsemblFungi"/>
</dbReference>
<evidence type="ECO:0000256" key="4">
    <source>
        <dbReference type="ARBA" id="ARBA00022723"/>
    </source>
</evidence>
<dbReference type="Pfam" id="PF00348">
    <property type="entry name" value="polyprenyl_synt"/>
    <property type="match status" value="1"/>
</dbReference>
<sequence>MWSTLQHPACQVRRTALCSFYSASARRSQSWAQTIEQAQKLTTPTAAPKSPSRSPFVALDPLGIVADEMGNLMSNIRTLLGSSHPSLQTIANYYVEDEGKHIRPLIVLLMSKALADAPKRNFNDQPSGAWLNVDFNLSPLGVLKDWNPLTMIRSADKEDAVPSDGVLPSQRRLAEITEMIHAASLLHDDVIDHADSRRGKPSGNSAFGNKLAILAGDFMLGRASVSLARLRNAEVIELMASVIANLVEGEIMQLRNTSSAYEPAYNDDSAHNIHPKTCSTPEIQAAFEYYMHKTYLKTASLISKSCRSAAVLADVSQNLIDDAYTYGQSIGLAFQLVDDVLDFVGSEKDLGKPADGADLKLGLATAPVLFAWETSAELGPLIQRKFSQPGDVALARKLVIESGSIDKSRDLAKQYCDRARKALDSFPDSAAKDTLVSLATTVLNRKR</sequence>
<dbReference type="PANTHER" id="PTHR12001:SF69">
    <property type="entry name" value="ALL TRANS-POLYPRENYL-DIPHOSPHATE SYNTHASE PDSS1"/>
    <property type="match status" value="1"/>
</dbReference>
<evidence type="ECO:0008006" key="10">
    <source>
        <dbReference type="Google" id="ProtNLM"/>
    </source>
</evidence>
<accession>A0A1E4TGJ9</accession>
<keyword evidence="9" id="KW-1185">Reference proteome</keyword>
<dbReference type="SFLD" id="SFLDS00005">
    <property type="entry name" value="Isoprenoid_Synthase_Type_I"/>
    <property type="match status" value="1"/>
</dbReference>
<evidence type="ECO:0000256" key="1">
    <source>
        <dbReference type="ARBA" id="ARBA00001946"/>
    </source>
</evidence>
<dbReference type="OrthoDB" id="9927103at2759"/>
<keyword evidence="5" id="KW-0460">Magnesium</keyword>
<gene>
    <name evidence="8" type="ORF">CANCADRAFT_113203</name>
</gene>
<evidence type="ECO:0000256" key="3">
    <source>
        <dbReference type="ARBA" id="ARBA00022679"/>
    </source>
</evidence>
<proteinExistence type="inferred from homology"/>
<dbReference type="InterPro" id="IPR000092">
    <property type="entry name" value="Polyprenyl_synt"/>
</dbReference>
<comment type="cofactor">
    <cofactor evidence="1">
        <name>Mg(2+)</name>
        <dbReference type="ChEBI" id="CHEBI:18420"/>
    </cofactor>
</comment>
<evidence type="ECO:0000256" key="2">
    <source>
        <dbReference type="ARBA" id="ARBA00006706"/>
    </source>
</evidence>
<evidence type="ECO:0000256" key="6">
    <source>
        <dbReference type="ARBA" id="ARBA00023229"/>
    </source>
</evidence>
<dbReference type="GO" id="GO:0032478">
    <property type="term" value="C:heterotetrameric polyprenyl diphosphate synthase complex"/>
    <property type="evidence" value="ECO:0007669"/>
    <property type="project" value="EnsemblFungi"/>
</dbReference>
<dbReference type="GO" id="GO:0046872">
    <property type="term" value="F:metal ion binding"/>
    <property type="evidence" value="ECO:0007669"/>
    <property type="project" value="UniProtKB-KW"/>
</dbReference>
<keyword evidence="6" id="KW-0414">Isoprene biosynthesis</keyword>
<protein>
    <recommendedName>
        <fullName evidence="10">Hexaprenyl pyrophosphate synthase</fullName>
    </recommendedName>
</protein>
<dbReference type="EMBL" id="KV453842">
    <property type="protein sequence ID" value="ODV90894.1"/>
    <property type="molecule type" value="Genomic_DNA"/>
</dbReference>
<comment type="similarity">
    <text evidence="2 7">Belongs to the FPP/GGPP synthase family.</text>
</comment>
<reference evidence="9" key="1">
    <citation type="submission" date="2016-02" db="EMBL/GenBank/DDBJ databases">
        <title>Comparative genomics of biotechnologically important yeasts.</title>
        <authorList>
            <consortium name="DOE Joint Genome Institute"/>
            <person name="Riley R."/>
            <person name="Haridas S."/>
            <person name="Wolfe K.H."/>
            <person name="Lopes M.R."/>
            <person name="Hittinger C.T."/>
            <person name="Goker M."/>
            <person name="Salamov A."/>
            <person name="Wisecaver J."/>
            <person name="Long T.M."/>
            <person name="Aerts A.L."/>
            <person name="Barry K."/>
            <person name="Choi C."/>
            <person name="Clum A."/>
            <person name="Coughlan A.Y."/>
            <person name="Deshpande S."/>
            <person name="Douglass A.P."/>
            <person name="Hanson S.J."/>
            <person name="Klenk H.-P."/>
            <person name="Labutti K."/>
            <person name="Lapidus A."/>
            <person name="Lindquist E."/>
            <person name="Lipzen A."/>
            <person name="Meier-Kolthoff J.P."/>
            <person name="Ohm R.A."/>
            <person name="Otillar R.P."/>
            <person name="Pangilinan J."/>
            <person name="Peng Y."/>
            <person name="Rokas A."/>
            <person name="Rosa C.A."/>
            <person name="Scheuner C."/>
            <person name="Sibirny A.A."/>
            <person name="Slot J.C."/>
            <person name="Stielow J.B."/>
            <person name="Sun H."/>
            <person name="Kurtzman C.P."/>
            <person name="Blackwell M."/>
            <person name="Jeffries T.W."/>
            <person name="Grigoriev I.V."/>
        </authorList>
    </citation>
    <scope>NUCLEOTIDE SEQUENCE [LARGE SCALE GENOMIC DNA]</scope>
    <source>
        <strain evidence="9">NRRL Y-17796</strain>
    </source>
</reference>
<dbReference type="GO" id="GO:0097269">
    <property type="term" value="F:all-trans-decaprenyl-diphosphate synthase activity"/>
    <property type="evidence" value="ECO:0007669"/>
    <property type="project" value="EnsemblFungi"/>
</dbReference>
<dbReference type="PROSITE" id="PS00723">
    <property type="entry name" value="POLYPRENYL_SYNTHASE_1"/>
    <property type="match status" value="1"/>
</dbReference>
<dbReference type="PROSITE" id="PS00444">
    <property type="entry name" value="POLYPRENYL_SYNTHASE_2"/>
    <property type="match status" value="1"/>
</dbReference>
<dbReference type="InterPro" id="IPR008949">
    <property type="entry name" value="Isoprenoid_synthase_dom_sf"/>
</dbReference>
<dbReference type="GO" id="GO:0000010">
    <property type="term" value="F:heptaprenyl diphosphate synthase activity"/>
    <property type="evidence" value="ECO:0007669"/>
    <property type="project" value="EnsemblFungi"/>
</dbReference>
<keyword evidence="4" id="KW-0479">Metal-binding</keyword>
<organism evidence="8 9">
    <name type="scientific">Tortispora caseinolytica NRRL Y-17796</name>
    <dbReference type="NCBI Taxonomy" id="767744"/>
    <lineage>
        <taxon>Eukaryota</taxon>
        <taxon>Fungi</taxon>
        <taxon>Dikarya</taxon>
        <taxon>Ascomycota</taxon>
        <taxon>Saccharomycotina</taxon>
        <taxon>Trigonopsidomycetes</taxon>
        <taxon>Trigonopsidales</taxon>
        <taxon>Trigonopsidaceae</taxon>
        <taxon>Tortispora</taxon>
    </lineage>
</organism>
<evidence type="ECO:0000313" key="8">
    <source>
        <dbReference type="EMBL" id="ODV90894.1"/>
    </source>
</evidence>
<name>A0A1E4TGJ9_9ASCO</name>